<name>A0A7R9D9S0_TIMCR</name>
<dbReference type="GO" id="GO:0020037">
    <property type="term" value="F:heme binding"/>
    <property type="evidence" value="ECO:0007669"/>
    <property type="project" value="InterPro"/>
</dbReference>
<keyword evidence="1" id="KW-0575">Peroxidase</keyword>
<feature type="domain" description="MADF" evidence="2">
    <location>
        <begin position="10"/>
        <end position="46"/>
    </location>
</feature>
<dbReference type="EMBL" id="OC321811">
    <property type="protein sequence ID" value="CAD7410717.1"/>
    <property type="molecule type" value="Genomic_DNA"/>
</dbReference>
<reference evidence="3" key="1">
    <citation type="submission" date="2020-11" db="EMBL/GenBank/DDBJ databases">
        <authorList>
            <person name="Tran Van P."/>
        </authorList>
    </citation>
    <scope>NUCLEOTIDE SEQUENCE</scope>
</reference>
<proteinExistence type="predicted"/>
<protein>
    <recommendedName>
        <fullName evidence="2">MADF domain-containing protein</fullName>
    </recommendedName>
</protein>
<evidence type="ECO:0000256" key="1">
    <source>
        <dbReference type="ARBA" id="ARBA00022559"/>
    </source>
</evidence>
<evidence type="ECO:0000259" key="2">
    <source>
        <dbReference type="Pfam" id="PF10545"/>
    </source>
</evidence>
<dbReference type="Pfam" id="PF10545">
    <property type="entry name" value="MADF_DNA_bdg"/>
    <property type="match status" value="1"/>
</dbReference>
<evidence type="ECO:0000313" key="3">
    <source>
        <dbReference type="EMBL" id="CAD7410717.1"/>
    </source>
</evidence>
<keyword evidence="1" id="KW-0560">Oxidoreductase</keyword>
<dbReference type="PROSITE" id="PS50292">
    <property type="entry name" value="PEROXIDASE_3"/>
    <property type="match status" value="1"/>
</dbReference>
<dbReference type="InterPro" id="IPR010255">
    <property type="entry name" value="Haem_peroxidase_sf"/>
</dbReference>
<dbReference type="InterPro" id="IPR019791">
    <property type="entry name" value="Haem_peroxidase_animal"/>
</dbReference>
<dbReference type="GO" id="GO:0006979">
    <property type="term" value="P:response to oxidative stress"/>
    <property type="evidence" value="ECO:0007669"/>
    <property type="project" value="InterPro"/>
</dbReference>
<dbReference type="Gene3D" id="1.10.640.10">
    <property type="entry name" value="Haem peroxidase domain superfamily, animal type"/>
    <property type="match status" value="1"/>
</dbReference>
<organism evidence="3">
    <name type="scientific">Timema cristinae</name>
    <name type="common">Walking stick</name>
    <dbReference type="NCBI Taxonomy" id="61476"/>
    <lineage>
        <taxon>Eukaryota</taxon>
        <taxon>Metazoa</taxon>
        <taxon>Ecdysozoa</taxon>
        <taxon>Arthropoda</taxon>
        <taxon>Hexapoda</taxon>
        <taxon>Insecta</taxon>
        <taxon>Pterygota</taxon>
        <taxon>Neoptera</taxon>
        <taxon>Polyneoptera</taxon>
        <taxon>Phasmatodea</taxon>
        <taxon>Timematodea</taxon>
        <taxon>Timematoidea</taxon>
        <taxon>Timematidae</taxon>
        <taxon>Timema</taxon>
    </lineage>
</organism>
<dbReference type="SUPFAM" id="SSF48113">
    <property type="entry name" value="Heme-dependent peroxidases"/>
    <property type="match status" value="1"/>
</dbReference>
<dbReference type="InterPro" id="IPR037120">
    <property type="entry name" value="Haem_peroxidase_sf_animal"/>
</dbReference>
<dbReference type="Pfam" id="PF03098">
    <property type="entry name" value="An_peroxidase"/>
    <property type="match status" value="1"/>
</dbReference>
<gene>
    <name evidence="3" type="ORF">TCEB3V08_LOCUS10607</name>
</gene>
<dbReference type="InterPro" id="IPR006578">
    <property type="entry name" value="MADF-dom"/>
</dbReference>
<sequence>MNDQVWNIKFVEEVEKRDVLYNYKLPGYSRKDITEKAWQEVAAEVKITALVPPSSGNLPQITQHETTDEIFENSERCDDDSGSLEDSSDMNIVKLSHLYEHPDDVDYVVGGSLEAHVNGALSGPSFLCVMVEQFYRTRAGDKFFYENGDHHHSFTHGEQQMLIYYI</sequence>
<dbReference type="GO" id="GO:0004601">
    <property type="term" value="F:peroxidase activity"/>
    <property type="evidence" value="ECO:0007669"/>
    <property type="project" value="UniProtKB-KW"/>
</dbReference>
<dbReference type="PANTHER" id="PTHR11475:SF86">
    <property type="entry name" value="PEROXIDASE"/>
    <property type="match status" value="1"/>
</dbReference>
<dbReference type="AlphaFoldDB" id="A0A7R9D9S0"/>
<dbReference type="PANTHER" id="PTHR11475">
    <property type="entry name" value="OXIDASE/PEROXIDASE"/>
    <property type="match status" value="1"/>
</dbReference>
<accession>A0A7R9D9S0</accession>